<sequence length="326" mass="37964">MSNSTIFSFNFASQTTVIYMGFFIFASGVIGNSLNVLVFLSLRTFRESSCGFYLIAMSIANICHLFIGDLTFIMINGFGINWLNRSIFYCKFRPFYVQFCILTSFSCMCLAIIDQFMAICSNPRWHQWNNIKVARYIVIGTIIFWILHGIPFLLYYDQIVSPITGQSNCFIISVAFQKYYNFFYSPVLICIIPMAIMILFGTFAYRNVQNIAYRTVPLVRQESEKQLTTMVLVQVFFDIIPVSPLVALSIFRAIYNTPNDPLVLAQLNLISNILIIINYLHFAASFYIYVSVSKRFRQQLIYVLFRIHFDRFRLRRINNNQIEPQT</sequence>
<evidence type="ECO:0000259" key="9">
    <source>
        <dbReference type="PROSITE" id="PS50262"/>
    </source>
</evidence>
<comment type="caution">
    <text evidence="10">The sequence shown here is derived from an EMBL/GenBank/DDBJ whole genome shotgun (WGS) entry which is preliminary data.</text>
</comment>
<keyword evidence="3 8" id="KW-1133">Transmembrane helix</keyword>
<dbReference type="InterPro" id="IPR000276">
    <property type="entry name" value="GPCR_Rhodpsn"/>
</dbReference>
<feature type="transmembrane region" description="Helical" evidence="8">
    <location>
        <begin position="133"/>
        <end position="156"/>
    </location>
</feature>
<feature type="transmembrane region" description="Helical" evidence="8">
    <location>
        <begin position="95"/>
        <end position="113"/>
    </location>
</feature>
<feature type="domain" description="G-protein coupled receptors family 1 profile" evidence="9">
    <location>
        <begin position="31"/>
        <end position="289"/>
    </location>
</feature>
<evidence type="ECO:0000256" key="6">
    <source>
        <dbReference type="ARBA" id="ARBA00023170"/>
    </source>
</evidence>
<evidence type="ECO:0000256" key="3">
    <source>
        <dbReference type="ARBA" id="ARBA00022989"/>
    </source>
</evidence>
<dbReference type="InterPro" id="IPR017452">
    <property type="entry name" value="GPCR_Rhodpsn_7TM"/>
</dbReference>
<proteinExistence type="predicted"/>
<name>A0A815DQH6_9BILA</name>
<feature type="transmembrane region" description="Helical" evidence="8">
    <location>
        <begin position="17"/>
        <end position="40"/>
    </location>
</feature>
<evidence type="ECO:0000313" key="10">
    <source>
        <dbReference type="EMBL" id="CAF1300930.1"/>
    </source>
</evidence>
<dbReference type="Pfam" id="PF00001">
    <property type="entry name" value="7tm_1"/>
    <property type="match status" value="1"/>
</dbReference>
<dbReference type="PROSITE" id="PS50262">
    <property type="entry name" value="G_PROTEIN_RECEP_F1_2"/>
    <property type="match status" value="1"/>
</dbReference>
<evidence type="ECO:0000256" key="4">
    <source>
        <dbReference type="ARBA" id="ARBA00023040"/>
    </source>
</evidence>
<evidence type="ECO:0000256" key="8">
    <source>
        <dbReference type="SAM" id="Phobius"/>
    </source>
</evidence>
<organism evidence="10 11">
    <name type="scientific">Adineta steineri</name>
    <dbReference type="NCBI Taxonomy" id="433720"/>
    <lineage>
        <taxon>Eukaryota</taxon>
        <taxon>Metazoa</taxon>
        <taxon>Spiralia</taxon>
        <taxon>Gnathifera</taxon>
        <taxon>Rotifera</taxon>
        <taxon>Eurotatoria</taxon>
        <taxon>Bdelloidea</taxon>
        <taxon>Adinetida</taxon>
        <taxon>Adinetidae</taxon>
        <taxon>Adineta</taxon>
    </lineage>
</organism>
<feature type="transmembrane region" description="Helical" evidence="8">
    <location>
        <begin position="267"/>
        <end position="290"/>
    </location>
</feature>
<dbReference type="Gene3D" id="1.20.1070.10">
    <property type="entry name" value="Rhodopsin 7-helix transmembrane proteins"/>
    <property type="match status" value="1"/>
</dbReference>
<keyword evidence="6" id="KW-0675">Receptor</keyword>
<dbReference type="AlphaFoldDB" id="A0A815DQH6"/>
<keyword evidence="7" id="KW-0807">Transducer</keyword>
<comment type="subcellular location">
    <subcellularLocation>
        <location evidence="1">Membrane</location>
        <topology evidence="1">Multi-pass membrane protein</topology>
    </subcellularLocation>
</comment>
<gene>
    <name evidence="10" type="ORF">JYZ213_LOCUS32308</name>
</gene>
<dbReference type="GO" id="GO:0004930">
    <property type="term" value="F:G protein-coupled receptor activity"/>
    <property type="evidence" value="ECO:0007669"/>
    <property type="project" value="UniProtKB-KW"/>
</dbReference>
<dbReference type="SUPFAM" id="SSF81321">
    <property type="entry name" value="Family A G protein-coupled receptor-like"/>
    <property type="match status" value="1"/>
</dbReference>
<feature type="transmembrane region" description="Helical" evidence="8">
    <location>
        <begin position="227"/>
        <end position="255"/>
    </location>
</feature>
<reference evidence="10" key="1">
    <citation type="submission" date="2021-02" db="EMBL/GenBank/DDBJ databases">
        <authorList>
            <person name="Nowell W R."/>
        </authorList>
    </citation>
    <scope>NUCLEOTIDE SEQUENCE</scope>
</reference>
<evidence type="ECO:0000313" key="11">
    <source>
        <dbReference type="Proteomes" id="UP000663845"/>
    </source>
</evidence>
<dbReference type="PANTHER" id="PTHR24243">
    <property type="entry name" value="G-PROTEIN COUPLED RECEPTOR"/>
    <property type="match status" value="1"/>
</dbReference>
<keyword evidence="5 8" id="KW-0472">Membrane</keyword>
<keyword evidence="2 8" id="KW-0812">Transmembrane</keyword>
<feature type="transmembrane region" description="Helical" evidence="8">
    <location>
        <begin position="52"/>
        <end position="75"/>
    </location>
</feature>
<evidence type="ECO:0000256" key="5">
    <source>
        <dbReference type="ARBA" id="ARBA00023136"/>
    </source>
</evidence>
<dbReference type="Proteomes" id="UP000663845">
    <property type="component" value="Unassembled WGS sequence"/>
</dbReference>
<accession>A0A815DQH6</accession>
<dbReference type="GO" id="GO:0005886">
    <property type="term" value="C:plasma membrane"/>
    <property type="evidence" value="ECO:0007669"/>
    <property type="project" value="TreeGrafter"/>
</dbReference>
<protein>
    <recommendedName>
        <fullName evidence="9">G-protein coupled receptors family 1 profile domain-containing protein</fullName>
    </recommendedName>
</protein>
<keyword evidence="4" id="KW-0297">G-protein coupled receptor</keyword>
<dbReference type="EMBL" id="CAJNOG010000572">
    <property type="protein sequence ID" value="CAF1300930.1"/>
    <property type="molecule type" value="Genomic_DNA"/>
</dbReference>
<dbReference type="PANTHER" id="PTHR24243:SF233">
    <property type="entry name" value="THYROTROPIN-RELEASING HORMONE RECEPTOR"/>
    <property type="match status" value="1"/>
</dbReference>
<evidence type="ECO:0000256" key="7">
    <source>
        <dbReference type="ARBA" id="ARBA00023224"/>
    </source>
</evidence>
<feature type="transmembrane region" description="Helical" evidence="8">
    <location>
        <begin position="183"/>
        <end position="206"/>
    </location>
</feature>
<evidence type="ECO:0000256" key="2">
    <source>
        <dbReference type="ARBA" id="ARBA00022692"/>
    </source>
</evidence>
<evidence type="ECO:0000256" key="1">
    <source>
        <dbReference type="ARBA" id="ARBA00004141"/>
    </source>
</evidence>